<keyword evidence="8" id="KW-1185">Reference proteome</keyword>
<dbReference type="OMA" id="QAEGPPW"/>
<evidence type="ECO:0000256" key="3">
    <source>
        <dbReference type="ARBA" id="ARBA00022884"/>
    </source>
</evidence>
<feature type="domain" description="RRM" evidence="6">
    <location>
        <begin position="145"/>
        <end position="222"/>
    </location>
</feature>
<keyword evidence="2" id="KW-0963">Cytoplasm</keyword>
<accession>A0A2K5JR80</accession>
<reference evidence="7" key="1">
    <citation type="submission" date="2025-08" db="UniProtKB">
        <authorList>
            <consortium name="Ensembl"/>
        </authorList>
    </citation>
    <scope>IDENTIFICATION</scope>
</reference>
<reference evidence="7" key="2">
    <citation type="submission" date="2025-09" db="UniProtKB">
        <authorList>
            <consortium name="Ensembl"/>
        </authorList>
    </citation>
    <scope>IDENTIFICATION</scope>
</reference>
<dbReference type="Gene3D" id="3.30.70.330">
    <property type="match status" value="1"/>
</dbReference>
<evidence type="ECO:0000313" key="7">
    <source>
        <dbReference type="Ensembl" id="ENSCANP00000031345.1"/>
    </source>
</evidence>
<proteinExistence type="predicted"/>
<dbReference type="Proteomes" id="UP000233080">
    <property type="component" value="Unassembled WGS sequence"/>
</dbReference>
<dbReference type="CTD" id="390748"/>
<dbReference type="GO" id="GO:0005737">
    <property type="term" value="C:cytoplasm"/>
    <property type="evidence" value="ECO:0007669"/>
    <property type="project" value="UniProtKB-SubCell"/>
</dbReference>
<evidence type="ECO:0000313" key="8">
    <source>
        <dbReference type="Proteomes" id="UP000233080"/>
    </source>
</evidence>
<protein>
    <recommendedName>
        <fullName evidence="6">RRM domain-containing protein</fullName>
    </recommendedName>
</protein>
<dbReference type="GO" id="GO:0008143">
    <property type="term" value="F:poly(A) binding"/>
    <property type="evidence" value="ECO:0007669"/>
    <property type="project" value="TreeGrafter"/>
</dbReference>
<dbReference type="InterPro" id="IPR012677">
    <property type="entry name" value="Nucleotide-bd_a/b_plait_sf"/>
</dbReference>
<feature type="region of interest" description="Disordered" evidence="5">
    <location>
        <begin position="24"/>
        <end position="63"/>
    </location>
</feature>
<dbReference type="OrthoDB" id="4726at2759"/>
<dbReference type="STRING" id="336983.ENSCANP00000031345"/>
<sequence length="276" mass="30247">MWPFPSRSLFPPPTQAWLQTVSSDPEAQGWGAWNETKEILGPEGGEGKEEEEEEAEEDQDGDAGFLLSLLEQETLAECPVPDQELETSRMKVCAMEQAEGPPWSPGAQHQAREEDGTTARQLLSPEATGCPLPGTPEEKVEADHRSVYVGNVDYGGSAEELEAHFSRCGEVHRVTILCDKFSGHPKGYAYIEFATKGSVQAAVELDQSLFRGRVIKVLPKRTNFPGISSTDRGGLRGHPGSRGAAFPLSGLQGRPRLRPRGQNRARGKFSPWFSPY</sequence>
<comment type="subcellular location">
    <subcellularLocation>
        <location evidence="1">Cytoplasm</location>
    </subcellularLocation>
</comment>
<dbReference type="CDD" id="cd12551">
    <property type="entry name" value="RRM_II_PABPN1L"/>
    <property type="match status" value="1"/>
</dbReference>
<dbReference type="GeneID" id="105501877"/>
<dbReference type="Pfam" id="PF00076">
    <property type="entry name" value="RRM_1"/>
    <property type="match status" value="1"/>
</dbReference>
<dbReference type="InterPro" id="IPR000504">
    <property type="entry name" value="RRM_dom"/>
</dbReference>
<dbReference type="InterPro" id="IPR035979">
    <property type="entry name" value="RBD_domain_sf"/>
</dbReference>
<evidence type="ECO:0000256" key="1">
    <source>
        <dbReference type="ARBA" id="ARBA00004496"/>
    </source>
</evidence>
<dbReference type="PROSITE" id="PS50102">
    <property type="entry name" value="RRM"/>
    <property type="match status" value="1"/>
</dbReference>
<feature type="compositionally biased region" description="Acidic residues" evidence="5">
    <location>
        <begin position="48"/>
        <end position="61"/>
    </location>
</feature>
<dbReference type="Ensembl" id="ENSCANT00000054561.1">
    <property type="protein sequence ID" value="ENSCANP00000031345.1"/>
    <property type="gene ID" value="ENSCANG00000039336.1"/>
</dbReference>
<organism evidence="7 8">
    <name type="scientific">Colobus angolensis palliatus</name>
    <name type="common">Peters' Angolan colobus</name>
    <dbReference type="NCBI Taxonomy" id="336983"/>
    <lineage>
        <taxon>Eukaryota</taxon>
        <taxon>Metazoa</taxon>
        <taxon>Chordata</taxon>
        <taxon>Craniata</taxon>
        <taxon>Vertebrata</taxon>
        <taxon>Euteleostomi</taxon>
        <taxon>Mammalia</taxon>
        <taxon>Eutheria</taxon>
        <taxon>Euarchontoglires</taxon>
        <taxon>Primates</taxon>
        <taxon>Haplorrhini</taxon>
        <taxon>Catarrhini</taxon>
        <taxon>Cercopithecidae</taxon>
        <taxon>Colobinae</taxon>
        <taxon>Colobus</taxon>
    </lineage>
</organism>
<keyword evidence="3 4" id="KW-0694">RNA-binding</keyword>
<dbReference type="AlphaFoldDB" id="A0A2K5JR80"/>
<evidence type="ECO:0000259" key="6">
    <source>
        <dbReference type="PROSITE" id="PS50102"/>
    </source>
</evidence>
<dbReference type="PANTHER" id="PTHR23236">
    <property type="entry name" value="EUKARYOTIC TRANSLATION INITIATION FACTOR 4B/4H"/>
    <property type="match status" value="1"/>
</dbReference>
<evidence type="ECO:0000256" key="5">
    <source>
        <dbReference type="SAM" id="MobiDB-lite"/>
    </source>
</evidence>
<feature type="region of interest" description="Disordered" evidence="5">
    <location>
        <begin position="227"/>
        <end position="276"/>
    </location>
</feature>
<evidence type="ECO:0000256" key="2">
    <source>
        <dbReference type="ARBA" id="ARBA00022490"/>
    </source>
</evidence>
<evidence type="ECO:0000256" key="4">
    <source>
        <dbReference type="PROSITE-ProRule" id="PRU00176"/>
    </source>
</evidence>
<dbReference type="KEGG" id="cang:105501877"/>
<dbReference type="GO" id="GO:0005634">
    <property type="term" value="C:nucleus"/>
    <property type="evidence" value="ECO:0007669"/>
    <property type="project" value="TreeGrafter"/>
</dbReference>
<dbReference type="PANTHER" id="PTHR23236:SF27">
    <property type="entry name" value="EMBRYONIC POLYADENYLATE-BINDING PROTEIN 2"/>
    <property type="match status" value="1"/>
</dbReference>
<dbReference type="SMART" id="SM00360">
    <property type="entry name" value="RRM"/>
    <property type="match status" value="1"/>
</dbReference>
<dbReference type="SUPFAM" id="SSF54928">
    <property type="entry name" value="RNA-binding domain, RBD"/>
    <property type="match status" value="1"/>
</dbReference>
<feature type="compositionally biased region" description="Basic residues" evidence="5">
    <location>
        <begin position="255"/>
        <end position="267"/>
    </location>
</feature>
<dbReference type="GO" id="GO:0000288">
    <property type="term" value="P:nuclear-transcribed mRNA catabolic process, deadenylation-dependent decay"/>
    <property type="evidence" value="ECO:0007669"/>
    <property type="project" value="TreeGrafter"/>
</dbReference>
<dbReference type="RefSeq" id="XP_011783381.1">
    <property type="nucleotide sequence ID" value="XM_011927991.1"/>
</dbReference>
<name>A0A2K5JR80_COLAP</name>